<dbReference type="SUPFAM" id="SSF46955">
    <property type="entry name" value="Putative DNA-binding domain"/>
    <property type="match status" value="1"/>
</dbReference>
<dbReference type="GO" id="GO:0003677">
    <property type="term" value="F:DNA binding"/>
    <property type="evidence" value="ECO:0007669"/>
    <property type="project" value="InterPro"/>
</dbReference>
<accession>A0A251X242</accession>
<dbReference type="CDD" id="cd04765">
    <property type="entry name" value="HTH_MlrA-like_sg2"/>
    <property type="match status" value="1"/>
</dbReference>
<comment type="caution">
    <text evidence="2">The sequence shown here is derived from an EMBL/GenBank/DDBJ whole genome shotgun (WGS) entry which is preliminary data.</text>
</comment>
<evidence type="ECO:0000313" key="3">
    <source>
        <dbReference type="Proteomes" id="UP000194664"/>
    </source>
</evidence>
<dbReference type="InterPro" id="IPR000551">
    <property type="entry name" value="MerR-type_HTH_dom"/>
</dbReference>
<dbReference type="Gene3D" id="1.10.1660.10">
    <property type="match status" value="1"/>
</dbReference>
<keyword evidence="3" id="KW-1185">Reference proteome</keyword>
<evidence type="ECO:0000259" key="1">
    <source>
        <dbReference type="PROSITE" id="PS50937"/>
    </source>
</evidence>
<dbReference type="PROSITE" id="PS50937">
    <property type="entry name" value="HTH_MERR_2"/>
    <property type="match status" value="1"/>
</dbReference>
<dbReference type="Proteomes" id="UP000194664">
    <property type="component" value="Unassembled WGS sequence"/>
</dbReference>
<dbReference type="InterPro" id="IPR009061">
    <property type="entry name" value="DNA-bd_dom_put_sf"/>
</dbReference>
<proteinExistence type="predicted"/>
<name>A0A251X242_9RHOB</name>
<organism evidence="2 3">
    <name type="scientific">Marivivens niveibacter</name>
    <dbReference type="NCBI Taxonomy" id="1930667"/>
    <lineage>
        <taxon>Bacteria</taxon>
        <taxon>Pseudomonadati</taxon>
        <taxon>Pseudomonadota</taxon>
        <taxon>Alphaproteobacteria</taxon>
        <taxon>Rhodobacterales</taxon>
        <taxon>Paracoccaceae</taxon>
        <taxon>Marivivens group</taxon>
        <taxon>Marivivens</taxon>
    </lineage>
</organism>
<gene>
    <name evidence="2" type="ORF">BVC71_04545</name>
</gene>
<dbReference type="Pfam" id="PF13411">
    <property type="entry name" value="MerR_1"/>
    <property type="match status" value="1"/>
</dbReference>
<dbReference type="OrthoDB" id="9810140at2"/>
<reference evidence="2 3" key="1">
    <citation type="submission" date="2016-12" db="EMBL/GenBank/DDBJ databases">
        <title>The draft genome sequence of HSLHS2.</title>
        <authorList>
            <person name="Hu D."/>
            <person name="Wang L."/>
            <person name="Shao Z."/>
        </authorList>
    </citation>
    <scope>NUCLEOTIDE SEQUENCE [LARGE SCALE GENOMIC DNA]</scope>
    <source>
        <strain evidence="2">MCCC 1A06712</strain>
    </source>
</reference>
<dbReference type="AlphaFoldDB" id="A0A251X242"/>
<feature type="domain" description="HTH merR-type" evidence="1">
    <location>
        <begin position="10"/>
        <end position="78"/>
    </location>
</feature>
<dbReference type="RefSeq" id="WP_086450405.1">
    <property type="nucleotide sequence ID" value="NZ_MSPP01000001.1"/>
</dbReference>
<dbReference type="GO" id="GO:0006355">
    <property type="term" value="P:regulation of DNA-templated transcription"/>
    <property type="evidence" value="ECO:0007669"/>
    <property type="project" value="InterPro"/>
</dbReference>
<sequence>MKKSRDAFRTISEVSDWLDTPAHVLRFWETKFSQIKPVKRAGGRRYYRPQDMELLGGIKQLLHSDGMSIKAVQSLIKEQGAKHVAALGPSLTAPAPEPVEKLPVKNDDTVIETVMKRPAANTPVDDEPAAMGDLFGFEPETNVVQLPTAKPAPTADRAMVLGSLAAAPVEKLAARAAKIAPLAAKLAELHGRMLRD</sequence>
<evidence type="ECO:0000313" key="2">
    <source>
        <dbReference type="EMBL" id="OUD10757.1"/>
    </source>
</evidence>
<dbReference type="SMART" id="SM00422">
    <property type="entry name" value="HTH_MERR"/>
    <property type="match status" value="1"/>
</dbReference>
<protein>
    <recommendedName>
        <fullName evidence="1">HTH merR-type domain-containing protein</fullName>
    </recommendedName>
</protein>
<dbReference type="EMBL" id="MSPP01000001">
    <property type="protein sequence ID" value="OUD10757.1"/>
    <property type="molecule type" value="Genomic_DNA"/>
</dbReference>